<evidence type="ECO:0000256" key="1">
    <source>
        <dbReference type="SAM" id="MobiDB-lite"/>
    </source>
</evidence>
<evidence type="ECO:0000313" key="3">
    <source>
        <dbReference type="Proteomes" id="UP000886998"/>
    </source>
</evidence>
<gene>
    <name evidence="2" type="ORF">TNIN_441961</name>
</gene>
<dbReference type="EMBL" id="BMAV01018707">
    <property type="protein sequence ID" value="GFY71248.1"/>
    <property type="molecule type" value="Genomic_DNA"/>
</dbReference>
<dbReference type="AlphaFoldDB" id="A0A8X6YIB2"/>
<keyword evidence="3" id="KW-1185">Reference proteome</keyword>
<feature type="region of interest" description="Disordered" evidence="1">
    <location>
        <begin position="79"/>
        <end position="102"/>
    </location>
</feature>
<sequence>MPKTLKKPHNNLRNNSKESIPLLACEEWLRVCLCVLKSLNRESGRALGLRRSLRSSSVRLSGLGSSSSGSETGEVLRLAFLPDKGSTPRGRTDRFRTGFSQR</sequence>
<comment type="caution">
    <text evidence="2">The sequence shown here is derived from an EMBL/GenBank/DDBJ whole genome shotgun (WGS) entry which is preliminary data.</text>
</comment>
<accession>A0A8X6YIB2</accession>
<protein>
    <submittedName>
        <fullName evidence="2">Uncharacterized protein</fullName>
    </submittedName>
</protein>
<dbReference type="Proteomes" id="UP000886998">
    <property type="component" value="Unassembled WGS sequence"/>
</dbReference>
<organism evidence="2 3">
    <name type="scientific">Trichonephila inaurata madagascariensis</name>
    <dbReference type="NCBI Taxonomy" id="2747483"/>
    <lineage>
        <taxon>Eukaryota</taxon>
        <taxon>Metazoa</taxon>
        <taxon>Ecdysozoa</taxon>
        <taxon>Arthropoda</taxon>
        <taxon>Chelicerata</taxon>
        <taxon>Arachnida</taxon>
        <taxon>Araneae</taxon>
        <taxon>Araneomorphae</taxon>
        <taxon>Entelegynae</taxon>
        <taxon>Araneoidea</taxon>
        <taxon>Nephilidae</taxon>
        <taxon>Trichonephila</taxon>
        <taxon>Trichonephila inaurata</taxon>
    </lineage>
</organism>
<name>A0A8X6YIB2_9ARAC</name>
<evidence type="ECO:0000313" key="2">
    <source>
        <dbReference type="EMBL" id="GFY71248.1"/>
    </source>
</evidence>
<reference evidence="2" key="1">
    <citation type="submission" date="2020-08" db="EMBL/GenBank/DDBJ databases">
        <title>Multicomponent nature underlies the extraordinary mechanical properties of spider dragline silk.</title>
        <authorList>
            <person name="Kono N."/>
            <person name="Nakamura H."/>
            <person name="Mori M."/>
            <person name="Yoshida Y."/>
            <person name="Ohtoshi R."/>
            <person name="Malay A.D."/>
            <person name="Moran D.A.P."/>
            <person name="Tomita M."/>
            <person name="Numata K."/>
            <person name="Arakawa K."/>
        </authorList>
    </citation>
    <scope>NUCLEOTIDE SEQUENCE</scope>
</reference>
<proteinExistence type="predicted"/>